<comment type="caution">
    <text evidence="4">The sequence shown here is derived from an EMBL/GenBank/DDBJ whole genome shotgun (WGS) entry which is preliminary data.</text>
</comment>
<evidence type="ECO:0000313" key="4">
    <source>
        <dbReference type="EMBL" id="GLH71308.1"/>
    </source>
</evidence>
<dbReference type="InterPro" id="IPR009594">
    <property type="entry name" value="Tscrpt_reg_HTH_AraC_N"/>
</dbReference>
<evidence type="ECO:0000259" key="3">
    <source>
        <dbReference type="PROSITE" id="PS01124"/>
    </source>
</evidence>
<dbReference type="SUPFAM" id="SSF46689">
    <property type="entry name" value="Homeodomain-like"/>
    <property type="match status" value="2"/>
</dbReference>
<dbReference type="PROSITE" id="PS01124">
    <property type="entry name" value="HTH_ARAC_FAMILY_2"/>
    <property type="match status" value="1"/>
</dbReference>
<proteinExistence type="predicted"/>
<dbReference type="SMART" id="SM00342">
    <property type="entry name" value="HTH_ARAC"/>
    <property type="match status" value="1"/>
</dbReference>
<dbReference type="Pfam" id="PF06719">
    <property type="entry name" value="AraC_N"/>
    <property type="match status" value="1"/>
</dbReference>
<protein>
    <submittedName>
        <fullName evidence="4">AraC family transcriptional regulator</fullName>
    </submittedName>
</protein>
<reference evidence="4 5" key="1">
    <citation type="journal article" date="2023" name="Antonie Van Leeuwenhoek">
        <title>Mesoterricola silvestris gen. nov., sp. nov., Mesoterricola sediminis sp. nov., Geothrix oryzae sp. nov., Geothrix edaphica sp. nov., Geothrix rubra sp. nov., and Geothrix limicola sp. nov., six novel members of Acidobacteriota isolated from soils.</title>
        <authorList>
            <person name="Itoh H."/>
            <person name="Sugisawa Y."/>
            <person name="Mise K."/>
            <person name="Xu Z."/>
            <person name="Kuniyasu M."/>
            <person name="Ushijima N."/>
            <person name="Kawano K."/>
            <person name="Kobayashi E."/>
            <person name="Shiratori Y."/>
            <person name="Masuda Y."/>
            <person name="Senoo K."/>
        </authorList>
    </citation>
    <scope>NUCLEOTIDE SEQUENCE [LARGE SCALE GENOMIC DNA]</scope>
    <source>
        <strain evidence="4 5">Red803</strain>
    </source>
</reference>
<dbReference type="PANTHER" id="PTHR43436:SF1">
    <property type="entry name" value="TRANSCRIPTIONAL REGULATORY PROTEIN"/>
    <property type="match status" value="1"/>
</dbReference>
<dbReference type="Pfam" id="PF12833">
    <property type="entry name" value="HTH_18"/>
    <property type="match status" value="1"/>
</dbReference>
<evidence type="ECO:0000256" key="2">
    <source>
        <dbReference type="ARBA" id="ARBA00023163"/>
    </source>
</evidence>
<dbReference type="EMBL" id="BSDD01000006">
    <property type="protein sequence ID" value="GLH71308.1"/>
    <property type="molecule type" value="Genomic_DNA"/>
</dbReference>
<gene>
    <name evidence="4" type="ORF">GETHPA_28410</name>
</gene>
<feature type="domain" description="HTH araC/xylS-type" evidence="3">
    <location>
        <begin position="208"/>
        <end position="306"/>
    </location>
</feature>
<dbReference type="InterPro" id="IPR009057">
    <property type="entry name" value="Homeodomain-like_sf"/>
</dbReference>
<dbReference type="InterPro" id="IPR018060">
    <property type="entry name" value="HTH_AraC"/>
</dbReference>
<dbReference type="Gene3D" id="1.10.10.60">
    <property type="entry name" value="Homeodomain-like"/>
    <property type="match status" value="2"/>
</dbReference>
<keyword evidence="2" id="KW-0804">Transcription</keyword>
<dbReference type="Proteomes" id="UP001165089">
    <property type="component" value="Unassembled WGS sequence"/>
</dbReference>
<keyword evidence="1" id="KW-0805">Transcription regulation</keyword>
<name>A0ABQ5QA62_9BACT</name>
<dbReference type="PANTHER" id="PTHR43436">
    <property type="entry name" value="ARAC-FAMILY TRANSCRIPTIONAL REGULATOR"/>
    <property type="match status" value="1"/>
</dbReference>
<evidence type="ECO:0000313" key="5">
    <source>
        <dbReference type="Proteomes" id="UP001165089"/>
    </source>
</evidence>
<organism evidence="4 5">
    <name type="scientific">Geothrix rubra</name>
    <dbReference type="NCBI Taxonomy" id="2927977"/>
    <lineage>
        <taxon>Bacteria</taxon>
        <taxon>Pseudomonadati</taxon>
        <taxon>Acidobacteriota</taxon>
        <taxon>Holophagae</taxon>
        <taxon>Holophagales</taxon>
        <taxon>Holophagaceae</taxon>
        <taxon>Geothrix</taxon>
    </lineage>
</organism>
<sequence>MTQDPSSPRAAAPDGPAPDLARLADLLRAHAPSDGSFDLRVPGVHVTRTSRVHRELAHGVLRPSLCVVAQGVKRVLLGGDLFEYDASRMLVYSVDVPIAAQVTAASAAAPFLGLRVDLDPARIAALAPKVFPHGLPKGLAGRAICVDRADAGVMNAMVQLMDLMGRPGEAELLAPLVLDEIILRLLRSPLGPRVALIGQAESRIQRVAQAVAWVQGHFDQPLDVERLATLAHMSPSSFHQHFKAITSMSPLQYQKALRLQEARRLMLMTMLDAGTAGRRVGYLSPSQFSREYGRYFGSAPTRDMARLRQQAGPAPGAGVE</sequence>
<accession>A0ABQ5QA62</accession>
<keyword evidence="5" id="KW-1185">Reference proteome</keyword>
<evidence type="ECO:0000256" key="1">
    <source>
        <dbReference type="ARBA" id="ARBA00023015"/>
    </source>
</evidence>